<comment type="caution">
    <text evidence="3">The sequence shown here is derived from an EMBL/GenBank/DDBJ whole genome shotgun (WGS) entry which is preliminary data.</text>
</comment>
<evidence type="ECO:0000313" key="4">
    <source>
        <dbReference type="Proteomes" id="UP000609064"/>
    </source>
</evidence>
<reference evidence="3" key="1">
    <citation type="journal article" date="2014" name="Int. J. Syst. Evol. Microbiol.">
        <title>Complete genome sequence of Corynebacterium casei LMG S-19264T (=DSM 44701T), isolated from a smear-ripened cheese.</title>
        <authorList>
            <consortium name="US DOE Joint Genome Institute (JGI-PGF)"/>
            <person name="Walter F."/>
            <person name="Albersmeier A."/>
            <person name="Kalinowski J."/>
            <person name="Ruckert C."/>
        </authorList>
    </citation>
    <scope>NUCLEOTIDE SEQUENCE</scope>
    <source>
        <strain evidence="3">CGMCC 1.15958</strain>
    </source>
</reference>
<evidence type="ECO:0000313" key="3">
    <source>
        <dbReference type="EMBL" id="GGD79425.1"/>
    </source>
</evidence>
<sequence>MAKLQKTEPFNCVLAIQKKIIWVYILFIVPNAFAQKSEGLKLPAIFTDSLVLQQNMKIPVWGTSCSNCEVKIAFNGSTKTTIANKNGAWKITLPATKAGGPFTLKVSDKNSNILLKDILVGEVWLCSGQSNMEFTLAQSKNGKEEITQAQYPQIRFFSMTANAKARPLAKVAFSDSLLQELSTGNFYNKTTWRTCSPATAAKFSAVGYYFGKELQQNLNVPIGLICNAVGGTTTQAFIDSITLASHPQLIQFLGNNQGKTWLETAKDVHPWVIERTNENLGENTKTKEFLHPFAPTFLFKNGIKPIATYAIKGAIWYQGESNATHPEIHDALFTALVNNWRSAWEQGNFPIYTVQLPKISNRSRWPEFRESQRRLSENLENTGMIVTIDSGDSLDVHPKEKELVGKRLSLLALATTYHQALEYSGPIFEKYEMTKNELQIYFSHAKQLKPANETEQVIKGFYLHGYNKSGSKEVVIEAKSIKIDGSKLIISIPAELQLTSIKYAWSPYPICNLANESNLPAPPFKIDFTGNF</sequence>
<dbReference type="GO" id="GO:0005975">
    <property type="term" value="P:carbohydrate metabolic process"/>
    <property type="evidence" value="ECO:0007669"/>
    <property type="project" value="TreeGrafter"/>
</dbReference>
<dbReference type="Pfam" id="PF03629">
    <property type="entry name" value="SASA"/>
    <property type="match status" value="2"/>
</dbReference>
<dbReference type="Gene3D" id="2.60.40.10">
    <property type="entry name" value="Immunoglobulins"/>
    <property type="match status" value="1"/>
</dbReference>
<dbReference type="InterPro" id="IPR039329">
    <property type="entry name" value="SIAE"/>
</dbReference>
<keyword evidence="4" id="KW-1185">Reference proteome</keyword>
<name>A0A917DYE8_9BACT</name>
<dbReference type="InterPro" id="IPR036514">
    <property type="entry name" value="SGNH_hydro_sf"/>
</dbReference>
<organism evidence="3 4">
    <name type="scientific">Emticicia aquatilis</name>
    <dbReference type="NCBI Taxonomy" id="1537369"/>
    <lineage>
        <taxon>Bacteria</taxon>
        <taxon>Pseudomonadati</taxon>
        <taxon>Bacteroidota</taxon>
        <taxon>Cytophagia</taxon>
        <taxon>Cytophagales</taxon>
        <taxon>Leadbetterellaceae</taxon>
        <taxon>Emticicia</taxon>
    </lineage>
</organism>
<feature type="domain" description="Sialate O-acetylesterase" evidence="2">
    <location>
        <begin position="309"/>
        <end position="399"/>
    </location>
</feature>
<dbReference type="PANTHER" id="PTHR22901">
    <property type="entry name" value="SIALATE O-ACETYLESTERASE"/>
    <property type="match status" value="1"/>
</dbReference>
<dbReference type="Gene3D" id="3.40.50.1110">
    <property type="entry name" value="SGNH hydrolase"/>
    <property type="match status" value="1"/>
</dbReference>
<feature type="domain" description="Sialate O-acetylesterase" evidence="2">
    <location>
        <begin position="122"/>
        <end position="237"/>
    </location>
</feature>
<dbReference type="PANTHER" id="PTHR22901:SF0">
    <property type="entry name" value="SIALATE O-ACETYLESTERASE"/>
    <property type="match status" value="1"/>
</dbReference>
<keyword evidence="1" id="KW-0378">Hydrolase</keyword>
<dbReference type="InterPro" id="IPR005181">
    <property type="entry name" value="SASA"/>
</dbReference>
<evidence type="ECO:0000256" key="1">
    <source>
        <dbReference type="ARBA" id="ARBA00022801"/>
    </source>
</evidence>
<evidence type="ECO:0000259" key="2">
    <source>
        <dbReference type="Pfam" id="PF03629"/>
    </source>
</evidence>
<gene>
    <name evidence="3" type="ORF">GCM10011514_49250</name>
</gene>
<dbReference type="SUPFAM" id="SSF52266">
    <property type="entry name" value="SGNH hydrolase"/>
    <property type="match status" value="1"/>
</dbReference>
<dbReference type="GO" id="GO:0001681">
    <property type="term" value="F:sialate O-acetylesterase activity"/>
    <property type="evidence" value="ECO:0007669"/>
    <property type="project" value="InterPro"/>
</dbReference>
<reference evidence="3" key="2">
    <citation type="submission" date="2020-09" db="EMBL/GenBank/DDBJ databases">
        <authorList>
            <person name="Sun Q."/>
            <person name="Zhou Y."/>
        </authorList>
    </citation>
    <scope>NUCLEOTIDE SEQUENCE</scope>
    <source>
        <strain evidence="3">CGMCC 1.15958</strain>
    </source>
</reference>
<dbReference type="RefSeq" id="WP_188770538.1">
    <property type="nucleotide sequence ID" value="NZ_BMKK01000015.1"/>
</dbReference>
<proteinExistence type="predicted"/>
<dbReference type="AlphaFoldDB" id="A0A917DYE8"/>
<protein>
    <recommendedName>
        <fullName evidence="2">Sialate O-acetylesterase domain-containing protein</fullName>
    </recommendedName>
</protein>
<dbReference type="EMBL" id="BMKK01000015">
    <property type="protein sequence ID" value="GGD79425.1"/>
    <property type="molecule type" value="Genomic_DNA"/>
</dbReference>
<dbReference type="Proteomes" id="UP000609064">
    <property type="component" value="Unassembled WGS sequence"/>
</dbReference>
<dbReference type="InterPro" id="IPR013783">
    <property type="entry name" value="Ig-like_fold"/>
</dbReference>
<accession>A0A917DYE8</accession>